<evidence type="ECO:0000256" key="4">
    <source>
        <dbReference type="ARBA" id="ARBA00022825"/>
    </source>
</evidence>
<dbReference type="SUPFAM" id="SSF52743">
    <property type="entry name" value="Subtilisin-like"/>
    <property type="match status" value="1"/>
</dbReference>
<evidence type="ECO:0000256" key="1">
    <source>
        <dbReference type="ARBA" id="ARBA00011073"/>
    </source>
</evidence>
<feature type="active site" description="Charge relay system" evidence="5">
    <location>
        <position position="528"/>
    </location>
</feature>
<dbReference type="RefSeq" id="WP_386023938.1">
    <property type="nucleotide sequence ID" value="NZ_JBHUHX010000009.1"/>
</dbReference>
<keyword evidence="3 5" id="KW-0378">Hydrolase</keyword>
<dbReference type="PANTHER" id="PTHR43806">
    <property type="entry name" value="PEPTIDASE S8"/>
    <property type="match status" value="1"/>
</dbReference>
<proteinExistence type="inferred from homology"/>
<evidence type="ECO:0000256" key="5">
    <source>
        <dbReference type="PROSITE-ProRule" id="PRU01240"/>
    </source>
</evidence>
<dbReference type="EMBL" id="JBHUHX010000009">
    <property type="protein sequence ID" value="MFD2111134.1"/>
    <property type="molecule type" value="Genomic_DNA"/>
</dbReference>
<dbReference type="InterPro" id="IPR050131">
    <property type="entry name" value="Peptidase_S8_subtilisin-like"/>
</dbReference>
<evidence type="ECO:0000256" key="6">
    <source>
        <dbReference type="SAM" id="MobiDB-lite"/>
    </source>
</evidence>
<dbReference type="InterPro" id="IPR000209">
    <property type="entry name" value="Peptidase_S8/S53_dom"/>
</dbReference>
<gene>
    <name evidence="8" type="ORF">ACFSJC_04665</name>
</gene>
<feature type="active site" description="Charge relay system" evidence="5">
    <location>
        <position position="292"/>
    </location>
</feature>
<comment type="caution">
    <text evidence="8">The sequence shown here is derived from an EMBL/GenBank/DDBJ whole genome shotgun (WGS) entry which is preliminary data.</text>
</comment>
<feature type="region of interest" description="Disordered" evidence="6">
    <location>
        <begin position="1"/>
        <end position="32"/>
    </location>
</feature>
<feature type="domain" description="Peptidase S8/S53" evidence="7">
    <location>
        <begin position="256"/>
        <end position="584"/>
    </location>
</feature>
<dbReference type="Proteomes" id="UP001597337">
    <property type="component" value="Unassembled WGS sequence"/>
</dbReference>
<keyword evidence="4 5" id="KW-0720">Serine protease</keyword>
<dbReference type="PROSITE" id="PS51892">
    <property type="entry name" value="SUBTILASE"/>
    <property type="match status" value="1"/>
</dbReference>
<evidence type="ECO:0000313" key="9">
    <source>
        <dbReference type="Proteomes" id="UP001597337"/>
    </source>
</evidence>
<evidence type="ECO:0000256" key="2">
    <source>
        <dbReference type="ARBA" id="ARBA00022670"/>
    </source>
</evidence>
<comment type="similarity">
    <text evidence="1 5">Belongs to the peptidase S8 family.</text>
</comment>
<dbReference type="InterPro" id="IPR015500">
    <property type="entry name" value="Peptidase_S8_subtilisin-rel"/>
</dbReference>
<dbReference type="Gene3D" id="3.40.50.200">
    <property type="entry name" value="Peptidase S8/S53 domain"/>
    <property type="match status" value="1"/>
</dbReference>
<dbReference type="InterPro" id="IPR034074">
    <property type="entry name" value="Y4bN_pept_dom"/>
</dbReference>
<accession>A0ABW4Y662</accession>
<reference evidence="9" key="1">
    <citation type="journal article" date="2019" name="Int. J. Syst. Evol. Microbiol.">
        <title>The Global Catalogue of Microorganisms (GCM) 10K type strain sequencing project: providing services to taxonomists for standard genome sequencing and annotation.</title>
        <authorList>
            <consortium name="The Broad Institute Genomics Platform"/>
            <consortium name="The Broad Institute Genome Sequencing Center for Infectious Disease"/>
            <person name="Wu L."/>
            <person name="Ma J."/>
        </authorList>
    </citation>
    <scope>NUCLEOTIDE SEQUENCE [LARGE SCALE GENOMIC DNA]</scope>
    <source>
        <strain evidence="9">KACC 12597</strain>
    </source>
</reference>
<keyword evidence="2 5" id="KW-0645">Protease</keyword>
<evidence type="ECO:0000256" key="3">
    <source>
        <dbReference type="ARBA" id="ARBA00022801"/>
    </source>
</evidence>
<feature type="active site" description="Charge relay system" evidence="5">
    <location>
        <position position="260"/>
    </location>
</feature>
<feature type="compositionally biased region" description="Basic and acidic residues" evidence="6">
    <location>
        <begin position="9"/>
        <end position="21"/>
    </location>
</feature>
<sequence length="781" mass="85852">MDESYSHLTLEREVPVTEKRKGGNPRPIAPEDPVAHARSLKARIEDALQQTEGDLGGFDDRRLFRFDVNKGFNPDDLRHVSPDIEFVSQEADTVVVAFVSKAALASFEARLASMAQGNVVSYKQVIYALQGVDGWSADDRIGWALRRQGMPTAEPFLLDLELWPVDARPAERDALWDAFRAWLTKNGIEALDGVRQPGLLLQRVRCTRVQAERLLRHRDVRTVDLPPRYGLDLRVLTTGIQDIPPVPSPPEEAPGIAILDSGLATGHPLLAPAVGDAESFLPGHGPDDEHGHGTHVAGLALYGDVQQTLKSGVFVPELRLFSGRILDRNNENETGLVENQVAEAVRYFYGQYGCRVFNLSFGDRNKPYLGGHVRGLAFTLDTLSREFGVLFVVSTGNVSGSQLTDLAWKDDYPGYLSSADWSLIDPATALNALTVGSIARFDRSHASGRYPTDPSEVPLARRDQPAPFTRHGPSVGGAVKPEVVAYGGNWALNTRGAANYLVSQGLGEISTNLRFAGGNLFAVDSGTSFSAPHVAHLAARMLVERPDASSDLLRALLLAHASVPPATSDLIPQSETCRSVVGYGQIDHLALFRSVENDVSLVAVESIANKRHHFYEIPVPDDFLSSGRRAREIAIALAYTPAVRSTRVAYKASRIDFKLVAGPSIDDVSKMFSRATDKDDYENIPELKTPDCNAQVRGKGTVQKATWQFRQINKRSILKKQRLFVVVTRNDYPWGEALSLTDESYALVVCLRDRANESARLYTQIRGQLRVRQAGRAKVRV</sequence>
<evidence type="ECO:0000313" key="8">
    <source>
        <dbReference type="EMBL" id="MFD2111134.1"/>
    </source>
</evidence>
<dbReference type="InterPro" id="IPR036852">
    <property type="entry name" value="Peptidase_S8/S53_dom_sf"/>
</dbReference>
<organism evidence="8 9">
    <name type="scientific">Thiorhodococcus fuscus</name>
    <dbReference type="NCBI Taxonomy" id="527200"/>
    <lineage>
        <taxon>Bacteria</taxon>
        <taxon>Pseudomonadati</taxon>
        <taxon>Pseudomonadota</taxon>
        <taxon>Gammaproteobacteria</taxon>
        <taxon>Chromatiales</taxon>
        <taxon>Chromatiaceae</taxon>
        <taxon>Thiorhodococcus</taxon>
    </lineage>
</organism>
<dbReference type="PRINTS" id="PR00723">
    <property type="entry name" value="SUBTILISIN"/>
</dbReference>
<protein>
    <submittedName>
        <fullName evidence="8">S8 family peptidase</fullName>
    </submittedName>
</protein>
<dbReference type="CDD" id="cd04847">
    <property type="entry name" value="Peptidases_S8_Subtilisin_like_2"/>
    <property type="match status" value="1"/>
</dbReference>
<keyword evidence="9" id="KW-1185">Reference proteome</keyword>
<name>A0ABW4Y662_9GAMM</name>
<dbReference type="PANTHER" id="PTHR43806:SF11">
    <property type="entry name" value="CEREVISIN-RELATED"/>
    <property type="match status" value="1"/>
</dbReference>
<evidence type="ECO:0000259" key="7">
    <source>
        <dbReference type="Pfam" id="PF00082"/>
    </source>
</evidence>
<dbReference type="Pfam" id="PF00082">
    <property type="entry name" value="Peptidase_S8"/>
    <property type="match status" value="1"/>
</dbReference>